<evidence type="ECO:0000313" key="1">
    <source>
        <dbReference type="EMBL" id="EAR92716.1"/>
    </source>
</evidence>
<dbReference type="InParanoid" id="Q237M5"/>
<keyword evidence="2" id="KW-1185">Reference proteome</keyword>
<sequence>MYYLILAIELFHIIKIESYESSLYEYRINRINSRSTDSQDEENEMKEQMNA</sequence>
<proteinExistence type="predicted"/>
<reference evidence="2" key="1">
    <citation type="journal article" date="2006" name="PLoS Biol.">
        <title>Macronuclear genome sequence of the ciliate Tetrahymena thermophila, a model eukaryote.</title>
        <authorList>
            <person name="Eisen J.A."/>
            <person name="Coyne R.S."/>
            <person name="Wu M."/>
            <person name="Wu D."/>
            <person name="Thiagarajan M."/>
            <person name="Wortman J.R."/>
            <person name="Badger J.H."/>
            <person name="Ren Q."/>
            <person name="Amedeo P."/>
            <person name="Jones K.M."/>
            <person name="Tallon L.J."/>
            <person name="Delcher A.L."/>
            <person name="Salzberg S.L."/>
            <person name="Silva J.C."/>
            <person name="Haas B.J."/>
            <person name="Majoros W.H."/>
            <person name="Farzad M."/>
            <person name="Carlton J.M."/>
            <person name="Smith R.K. Jr."/>
            <person name="Garg J."/>
            <person name="Pearlman R.E."/>
            <person name="Karrer K.M."/>
            <person name="Sun L."/>
            <person name="Manning G."/>
            <person name="Elde N.C."/>
            <person name="Turkewitz A.P."/>
            <person name="Asai D.J."/>
            <person name="Wilkes D.E."/>
            <person name="Wang Y."/>
            <person name="Cai H."/>
            <person name="Collins K."/>
            <person name="Stewart B.A."/>
            <person name="Lee S.R."/>
            <person name="Wilamowska K."/>
            <person name="Weinberg Z."/>
            <person name="Ruzzo W.L."/>
            <person name="Wloga D."/>
            <person name="Gaertig J."/>
            <person name="Frankel J."/>
            <person name="Tsao C.-C."/>
            <person name="Gorovsky M.A."/>
            <person name="Keeling P.J."/>
            <person name="Waller R.F."/>
            <person name="Patron N.J."/>
            <person name="Cherry J.M."/>
            <person name="Stover N.A."/>
            <person name="Krieger C.J."/>
            <person name="del Toro C."/>
            <person name="Ryder H.F."/>
            <person name="Williamson S.C."/>
            <person name="Barbeau R.A."/>
            <person name="Hamilton E.P."/>
            <person name="Orias E."/>
        </authorList>
    </citation>
    <scope>NUCLEOTIDE SEQUENCE [LARGE SCALE GENOMIC DNA]</scope>
    <source>
        <strain evidence="2">SB210</strain>
    </source>
</reference>
<protein>
    <submittedName>
        <fullName evidence="1">Uncharacterized protein</fullName>
    </submittedName>
</protein>
<name>Q237M5_TETTS</name>
<dbReference type="EMBL" id="GG662743">
    <property type="protein sequence ID" value="EAR92716.1"/>
    <property type="molecule type" value="Genomic_DNA"/>
</dbReference>
<dbReference type="RefSeq" id="XP_001012961.1">
    <property type="nucleotide sequence ID" value="XM_001012961.1"/>
</dbReference>
<organism evidence="1 2">
    <name type="scientific">Tetrahymena thermophila (strain SB210)</name>
    <dbReference type="NCBI Taxonomy" id="312017"/>
    <lineage>
        <taxon>Eukaryota</taxon>
        <taxon>Sar</taxon>
        <taxon>Alveolata</taxon>
        <taxon>Ciliophora</taxon>
        <taxon>Intramacronucleata</taxon>
        <taxon>Oligohymenophorea</taxon>
        <taxon>Hymenostomatida</taxon>
        <taxon>Tetrahymenina</taxon>
        <taxon>Tetrahymenidae</taxon>
        <taxon>Tetrahymena</taxon>
    </lineage>
</organism>
<evidence type="ECO:0000313" key="2">
    <source>
        <dbReference type="Proteomes" id="UP000009168"/>
    </source>
</evidence>
<dbReference type="KEGG" id="tet:TTHERM_00321610"/>
<dbReference type="AlphaFoldDB" id="Q237M5"/>
<dbReference type="Proteomes" id="UP000009168">
    <property type="component" value="Unassembled WGS sequence"/>
</dbReference>
<accession>Q237M5</accession>
<dbReference type="GeneID" id="7825158"/>
<gene>
    <name evidence="1" type="ORF">TTHERM_00321610</name>
</gene>
<dbReference type="HOGENOM" id="CLU_3110616_0_0_1"/>